<name>A0AB39QAD9_9ACTN</name>
<gene>
    <name evidence="2" type="ORF">AB5J49_44020</name>
</gene>
<dbReference type="EMBL" id="CP163439">
    <property type="protein sequence ID" value="XDQ39766.1"/>
    <property type="molecule type" value="Genomic_DNA"/>
</dbReference>
<organism evidence="2">
    <name type="scientific">Streptomyces sp. R28</name>
    <dbReference type="NCBI Taxonomy" id="3238628"/>
    <lineage>
        <taxon>Bacteria</taxon>
        <taxon>Bacillati</taxon>
        <taxon>Actinomycetota</taxon>
        <taxon>Actinomycetes</taxon>
        <taxon>Kitasatosporales</taxon>
        <taxon>Streptomycetaceae</taxon>
        <taxon>Streptomyces</taxon>
    </lineage>
</organism>
<proteinExistence type="predicted"/>
<dbReference type="AlphaFoldDB" id="A0AB39QAD9"/>
<accession>A0AB39QAD9</accession>
<feature type="region of interest" description="Disordered" evidence="1">
    <location>
        <begin position="1"/>
        <end position="27"/>
    </location>
</feature>
<evidence type="ECO:0000313" key="2">
    <source>
        <dbReference type="EMBL" id="XDQ39766.1"/>
    </source>
</evidence>
<reference evidence="2" key="1">
    <citation type="submission" date="2024-07" db="EMBL/GenBank/DDBJ databases">
        <authorList>
            <person name="Yu S.T."/>
        </authorList>
    </citation>
    <scope>NUCLEOTIDE SEQUENCE</scope>
    <source>
        <strain evidence="2">R28</strain>
    </source>
</reference>
<dbReference type="RefSeq" id="WP_369174479.1">
    <property type="nucleotide sequence ID" value="NZ_CP163439.1"/>
</dbReference>
<protein>
    <submittedName>
        <fullName evidence="2">Uncharacterized protein</fullName>
    </submittedName>
</protein>
<evidence type="ECO:0000256" key="1">
    <source>
        <dbReference type="SAM" id="MobiDB-lite"/>
    </source>
</evidence>
<sequence length="57" mass="5885">MVNRPAHNSAISAGRASSGFLGLPAPGQPPLGQRQLIAIDDLLPSPFNAGGRYDASR</sequence>